<accession>A0AAP5I585</accession>
<reference evidence="4" key="1">
    <citation type="journal article" date="2021" name="Science">
        <title>Hunting the eagle killer: A cyanobacterial neurotoxin causes vacuolar myelinopathy.</title>
        <authorList>
            <person name="Breinlinger S."/>
            <person name="Phillips T.J."/>
            <person name="Haram B.N."/>
            <person name="Mares J."/>
            <person name="Martinez Yerena J.A."/>
            <person name="Hrouzek P."/>
            <person name="Sobotka R."/>
            <person name="Henderson W.M."/>
            <person name="Schmieder P."/>
            <person name="Williams S.M."/>
            <person name="Lauderdale J.D."/>
            <person name="Wilde H.D."/>
            <person name="Gerrin W."/>
            <person name="Kust A."/>
            <person name="Washington J.W."/>
            <person name="Wagner C."/>
            <person name="Geier B."/>
            <person name="Liebeke M."/>
            <person name="Enke H."/>
            <person name="Niedermeyer T.H.J."/>
            <person name="Wilde S.B."/>
        </authorList>
    </citation>
    <scope>NUCLEOTIDE SEQUENCE [LARGE SCALE GENOMIC DNA]</scope>
    <source>
        <strain evidence="4">Thurmond2011</strain>
    </source>
</reference>
<dbReference type="EMBL" id="JAALHA020000003">
    <property type="protein sequence ID" value="MDR9895016.1"/>
    <property type="molecule type" value="Genomic_DNA"/>
</dbReference>
<gene>
    <name evidence="3" type="ORF">G7B40_010610</name>
</gene>
<proteinExistence type="predicted"/>
<evidence type="ECO:0000313" key="4">
    <source>
        <dbReference type="Proteomes" id="UP000667802"/>
    </source>
</evidence>
<evidence type="ECO:0000259" key="2">
    <source>
        <dbReference type="Pfam" id="PF26355"/>
    </source>
</evidence>
<comment type="caution">
    <text evidence="3">The sequence shown here is derived from an EMBL/GenBank/DDBJ whole genome shotgun (WGS) entry which is preliminary data.</text>
</comment>
<dbReference type="AlphaFoldDB" id="A0AAP5I585"/>
<sequence>MTLEQALVFVVQYLPQRHLNHLQEIVFQASWQGESYLDCAKTYGYSPEYIKAVGYKLWHLLSLAFNEKVTKNNFQSIIRRHFLIAQTELLDTQVKQANDQLISKNGSKKIFSEVTDRQTTVKAGEPWEEAADTSVFYGHTEELGILEKWIEAEHCHLINIVGIEGIGKTAFTYKLVTQMHGKFDCICWQSLYDAPSVEDLLAKLITFLSDQQETEAQLPKSIEGRILRLIDYLRSSHYLIVLDHLDSILSKNQNDSTDCRFQEYDVLWQRIGELEHQSTIILTSREKSKKIELLEGKSLPVRSLKLCGLKDAEGRAIFEEKGFFCETHSEWKSIIEYYGGNPLFLKIVSSVVQNLFDSNLDKFIKYWKQDAIIFDDIRDIFNCQFDCLSDLEQSVMYWLAIYQQPVSLQELRDDLFLLRNKHKLLDALMSLQRRCLIDKVVADNNQVHILKITLQPILAKFVLERFIEKICHEILVEEMPCLVMSHPLVKAQNKDSIARDQEFPILLSIAERLLTLSQSYRQIECKLNRMLLKINEKFYTLSGYGLENLFNISSQLNITLSGANFSRLTVVQNEIPDANKLKLAQAGASKSRETVVVTT</sequence>
<dbReference type="InterPro" id="IPR027417">
    <property type="entry name" value="P-loop_NTPase"/>
</dbReference>
<evidence type="ECO:0000313" key="3">
    <source>
        <dbReference type="EMBL" id="MDR9895016.1"/>
    </source>
</evidence>
<dbReference type="Proteomes" id="UP000667802">
    <property type="component" value="Unassembled WGS sequence"/>
</dbReference>
<dbReference type="PANTHER" id="PTHR36766:SF30">
    <property type="entry name" value="TIR-NBS TYPE DISEASE RESISTANCE PROTEIN-RELATED"/>
    <property type="match status" value="1"/>
</dbReference>
<protein>
    <submittedName>
        <fullName evidence="3">NB-ARC domain-containing protein</fullName>
    </submittedName>
</protein>
<dbReference type="Gene3D" id="3.40.50.300">
    <property type="entry name" value="P-loop containing nucleotide triphosphate hydrolases"/>
    <property type="match status" value="1"/>
</dbReference>
<keyword evidence="4" id="KW-1185">Reference proteome</keyword>
<dbReference type="Pfam" id="PF00931">
    <property type="entry name" value="NB-ARC"/>
    <property type="match status" value="1"/>
</dbReference>
<feature type="domain" description="NB-ARC" evidence="1">
    <location>
        <begin position="146"/>
        <end position="287"/>
    </location>
</feature>
<dbReference type="RefSeq" id="WP_310833771.1">
    <property type="nucleotide sequence ID" value="NZ_JAALHA020000003.1"/>
</dbReference>
<dbReference type="PRINTS" id="PR00364">
    <property type="entry name" value="DISEASERSIST"/>
</dbReference>
<organism evidence="3 4">
    <name type="scientific">Aetokthonos hydrillicola Thurmond2011</name>
    <dbReference type="NCBI Taxonomy" id="2712845"/>
    <lineage>
        <taxon>Bacteria</taxon>
        <taxon>Bacillati</taxon>
        <taxon>Cyanobacteriota</taxon>
        <taxon>Cyanophyceae</taxon>
        <taxon>Nostocales</taxon>
        <taxon>Hapalosiphonaceae</taxon>
        <taxon>Aetokthonos</taxon>
    </lineage>
</organism>
<dbReference type="Pfam" id="PF26355">
    <property type="entry name" value="HTH_VMAP-M9"/>
    <property type="match status" value="1"/>
</dbReference>
<dbReference type="InterPro" id="IPR058651">
    <property type="entry name" value="HTH_VMAP-M9"/>
</dbReference>
<evidence type="ECO:0000259" key="1">
    <source>
        <dbReference type="Pfam" id="PF00931"/>
    </source>
</evidence>
<dbReference type="GO" id="GO:0043531">
    <property type="term" value="F:ADP binding"/>
    <property type="evidence" value="ECO:0007669"/>
    <property type="project" value="InterPro"/>
</dbReference>
<name>A0AAP5I585_9CYAN</name>
<dbReference type="SUPFAM" id="SSF52540">
    <property type="entry name" value="P-loop containing nucleoside triphosphate hydrolases"/>
    <property type="match status" value="1"/>
</dbReference>
<dbReference type="PANTHER" id="PTHR36766">
    <property type="entry name" value="PLANT BROAD-SPECTRUM MILDEW RESISTANCE PROTEIN RPW8"/>
    <property type="match status" value="1"/>
</dbReference>
<dbReference type="InterPro" id="IPR002182">
    <property type="entry name" value="NB-ARC"/>
</dbReference>
<feature type="domain" description="vWA-MoxR associated protein N-terminal HTH" evidence="2">
    <location>
        <begin position="3"/>
        <end position="81"/>
    </location>
</feature>